<evidence type="ECO:0000256" key="1">
    <source>
        <dbReference type="ARBA" id="ARBA00006598"/>
    </source>
</evidence>
<dbReference type="NCBIfam" id="TIGR00001">
    <property type="entry name" value="rpmI_bact"/>
    <property type="match status" value="1"/>
</dbReference>
<dbReference type="GO" id="GO:0003735">
    <property type="term" value="F:structural constituent of ribosome"/>
    <property type="evidence" value="ECO:0007669"/>
    <property type="project" value="InterPro"/>
</dbReference>
<dbReference type="PRINTS" id="PR00064">
    <property type="entry name" value="RIBOSOMALL35"/>
</dbReference>
<dbReference type="InterPro" id="IPR037229">
    <property type="entry name" value="Ribosomal_bL35_sf"/>
</dbReference>
<dbReference type="SUPFAM" id="SSF143034">
    <property type="entry name" value="L35p-like"/>
    <property type="match status" value="1"/>
</dbReference>
<reference evidence="7" key="1">
    <citation type="submission" date="2009-01" db="EMBL/GenBank/DDBJ databases">
        <title>Complete sequence of Chromosome 1 of Burkholderia cepacia AMMD.</title>
        <authorList>
            <consortium name="US DOE Joint Genome Institute"/>
            <person name="Copeland A."/>
            <person name="Lucas S."/>
            <person name="Lapidus A."/>
            <person name="Barry K."/>
            <person name="Detter J.C."/>
            <person name="Glavina del Rio T."/>
            <person name="Hammon N."/>
            <person name="Israni S."/>
            <person name="Pitluck S."/>
            <person name="Bruce D."/>
            <person name="Chain P."/>
            <person name="Malfatti S."/>
            <person name="Shin M."/>
            <person name="Vergez L."/>
            <person name="Schmutz J."/>
            <person name="Larimer F."/>
            <person name="Land M."/>
            <person name="Hauser L."/>
            <person name="Kyrpides N."/>
            <person name="Kim E."/>
            <person name="Parke J."/>
            <person name="Coenye T."/>
            <person name="Konstantinidis K."/>
            <person name="Ramette A."/>
            <person name="Tiedje J."/>
            <person name="Richardson P."/>
        </authorList>
    </citation>
    <scope>NUCLEOTIDE SEQUENCE [LARGE SCALE GENOMIC DNA]</scope>
    <source>
        <strain evidence="7">AMMD</strain>
    </source>
</reference>
<keyword evidence="2 5" id="KW-0689">Ribosomal protein</keyword>
<name>Q0BG04_BURCM</name>
<dbReference type="InterPro" id="IPR001706">
    <property type="entry name" value="Ribosomal_bL35"/>
</dbReference>
<dbReference type="EMBL" id="CP000440">
    <property type="protein sequence ID" value="ABI86919.1"/>
    <property type="molecule type" value="Genomic_DNA"/>
</dbReference>
<evidence type="ECO:0000256" key="4">
    <source>
        <dbReference type="ARBA" id="ARBA00071664"/>
    </source>
</evidence>
<dbReference type="HAMAP" id="MF_00514">
    <property type="entry name" value="Ribosomal_bL35"/>
    <property type="match status" value="1"/>
</dbReference>
<dbReference type="AlphaFoldDB" id="Q0BG04"/>
<evidence type="ECO:0000256" key="5">
    <source>
        <dbReference type="HAMAP-Rule" id="MF_00514"/>
    </source>
</evidence>
<gene>
    <name evidence="5" type="primary">rpmI</name>
    <name evidence="7" type="ordered locus">Bamb_1361</name>
</gene>
<evidence type="ECO:0000313" key="8">
    <source>
        <dbReference type="Proteomes" id="UP000000662"/>
    </source>
</evidence>
<dbReference type="PROSITE" id="PS00936">
    <property type="entry name" value="RIBOSOMAL_L35"/>
    <property type="match status" value="1"/>
</dbReference>
<accession>Q0BG04</accession>
<dbReference type="eggNOG" id="COG0291">
    <property type="taxonomic scope" value="Bacteria"/>
</dbReference>
<dbReference type="Proteomes" id="UP000000662">
    <property type="component" value="Chromosome 1"/>
</dbReference>
<comment type="similarity">
    <text evidence="1 5 6">Belongs to the bacterial ribosomal protein bL35 family.</text>
</comment>
<dbReference type="FunFam" id="4.10.410.60:FF:000001">
    <property type="entry name" value="50S ribosomal protein L35"/>
    <property type="match status" value="1"/>
</dbReference>
<proteinExistence type="inferred from homology"/>
<dbReference type="GO" id="GO:0022625">
    <property type="term" value="C:cytosolic large ribosomal subunit"/>
    <property type="evidence" value="ECO:0007669"/>
    <property type="project" value="TreeGrafter"/>
</dbReference>
<evidence type="ECO:0000313" key="7">
    <source>
        <dbReference type="EMBL" id="ABI86919.1"/>
    </source>
</evidence>
<keyword evidence="3 5" id="KW-0687">Ribonucleoprotein</keyword>
<dbReference type="Gene3D" id="4.10.410.60">
    <property type="match status" value="1"/>
</dbReference>
<dbReference type="InterPro" id="IPR021137">
    <property type="entry name" value="Ribosomal_bL35-like"/>
</dbReference>
<evidence type="ECO:0000256" key="2">
    <source>
        <dbReference type="ARBA" id="ARBA00022980"/>
    </source>
</evidence>
<dbReference type="PANTHER" id="PTHR33343:SF1">
    <property type="entry name" value="LARGE RIBOSOMAL SUBUNIT PROTEIN BL35M"/>
    <property type="match status" value="1"/>
</dbReference>
<dbReference type="KEGG" id="bam:Bamb_1361"/>
<evidence type="ECO:0000256" key="6">
    <source>
        <dbReference type="RuleBase" id="RU000568"/>
    </source>
</evidence>
<dbReference type="InterPro" id="IPR018265">
    <property type="entry name" value="Ribosomal_bL35_CS"/>
</dbReference>
<dbReference type="Pfam" id="PF01632">
    <property type="entry name" value="Ribosomal_L35p"/>
    <property type="match status" value="1"/>
</dbReference>
<dbReference type="GO" id="GO:0006412">
    <property type="term" value="P:translation"/>
    <property type="evidence" value="ECO:0007669"/>
    <property type="project" value="UniProtKB-UniRule"/>
</dbReference>
<sequence>MPTAHPSPSNKLELFVMPKMKTKKSAAKRFVVRPGGTVKRGQAFKRHILTKKTTKNKRHLRGATAVHDSDLNSVRAMLPFA</sequence>
<evidence type="ECO:0000256" key="3">
    <source>
        <dbReference type="ARBA" id="ARBA00023274"/>
    </source>
</evidence>
<protein>
    <recommendedName>
        <fullName evidence="4 5">Large ribosomal subunit protein bL35</fullName>
    </recommendedName>
</protein>
<dbReference type="PANTHER" id="PTHR33343">
    <property type="entry name" value="54S RIBOSOMAL PROTEIN BL35M"/>
    <property type="match status" value="1"/>
</dbReference>
<keyword evidence="8" id="KW-1185">Reference proteome</keyword>
<organism evidence="7 8">
    <name type="scientific">Burkholderia ambifaria (strain ATCC BAA-244 / DSM 16087 / CCUG 44356 / LMG 19182 / AMMD)</name>
    <name type="common">Burkholderia cepacia (strain AMMD)</name>
    <dbReference type="NCBI Taxonomy" id="339670"/>
    <lineage>
        <taxon>Bacteria</taxon>
        <taxon>Pseudomonadati</taxon>
        <taxon>Pseudomonadota</taxon>
        <taxon>Betaproteobacteria</taxon>
        <taxon>Burkholderiales</taxon>
        <taxon>Burkholderiaceae</taxon>
        <taxon>Burkholderia</taxon>
        <taxon>Burkholderia cepacia complex</taxon>
    </lineage>
</organism>